<evidence type="ECO:0000256" key="2">
    <source>
        <dbReference type="ARBA" id="ARBA00023158"/>
    </source>
</evidence>
<dbReference type="Proteomes" id="UP001158576">
    <property type="component" value="Chromosome 1"/>
</dbReference>
<protein>
    <submittedName>
        <fullName evidence="7">Oidioi.mRNA.OKI2018_I69.chr1.g2740.t1.cds</fullName>
    </submittedName>
</protein>
<dbReference type="InterPro" id="IPR032473">
    <property type="entry name" value="Argonaute_Mid_dom"/>
</dbReference>
<keyword evidence="2" id="KW-0943">RNA-mediated gene silencing</keyword>
<dbReference type="InterPro" id="IPR003100">
    <property type="entry name" value="PAZ_dom"/>
</dbReference>
<dbReference type="InterPro" id="IPR012337">
    <property type="entry name" value="RNaseH-like_sf"/>
</dbReference>
<dbReference type="SUPFAM" id="SSF101690">
    <property type="entry name" value="PAZ domain"/>
    <property type="match status" value="1"/>
</dbReference>
<dbReference type="CDD" id="cd02846">
    <property type="entry name" value="PAZ_argonaute_like"/>
    <property type="match status" value="1"/>
</dbReference>
<sequence length="916" mass="102993">MHVEEKAFPRLLEKSFGNALHRSKKTTSTSIMSTSGSGDSRSHPSSGSSNPFEQMDRDAREMREQLTRIADVELPMGKAPGKAGRKIALRSNFYRTKVAPNMRIIQLDVHIQEDNCVLGKESVKKSDEKRLFMAAFLREKFPAHHAMLPYDGQSSLFYLEKQGILANESGDAGQTIRFQYAPRGTRKRDFTVTLRRVNMHLSNDINAYLNGNMVDLKQDAIQAFDIVFRHRASTDTVTVGRSFFPANQPNRRDIGGGREVWFGYHQSLKAIDGNSGGTLALNIDAAAKAFVKEQLGTEVAMEVFKPRGGEREMADPRFWNDGRRKQLEKYLGKLRFIPEHLKNRDRDYRCTTLSRNGADRETFVNENGRTVNIADYYVQKYKKRLRFPSAPMIQVGTGKNVKYFPLELMRVAPRQPHRGQVDEIMQSNMIRAIADPAPKKQKIIDEMAQRAIKELSPMGELYGAKVSAKMEELNGRVLDAPALIYGNRKTVRANQGAWDARRERFFNAAAIEKWVVIAFQSRMDQRQIGDFANGLCKAAGFEGMRASPPERILNANNDEDMARYFQLCQNNNVRFALVIMPRRDSQIYSMIKEKAELQWGIVTQCVQARNVERANGMFYGNLLQKINTKLGGTNTKIENRIQMFTKPCMVVGLSFSHPAPGSRNPSIVTASFSCDASGTKYFTGKRLQRSRFTLATGIKELFLEGLKGFYKRANGKKPERIIVYRNGASEGELQAVAKLEVEQMKAAFAALPGGYSPKLTVIVVNKRTHTRMFAQNQADQIGKSGNVPSGTVVDTVVTSKSLCDWYLNASQGIQGTSRPVHYTLLHDENNLDADNLQMMTYHLCHAYARCTRTVSIPIPCLYAELMGDRVSRYLQSRGIGSDAGSVNSMDSGRSYESDIESLTLAITKEVGDMFFV</sequence>
<organism evidence="7 8">
    <name type="scientific">Oikopleura dioica</name>
    <name type="common">Tunicate</name>
    <dbReference type="NCBI Taxonomy" id="34765"/>
    <lineage>
        <taxon>Eukaryota</taxon>
        <taxon>Metazoa</taxon>
        <taxon>Chordata</taxon>
        <taxon>Tunicata</taxon>
        <taxon>Appendicularia</taxon>
        <taxon>Copelata</taxon>
        <taxon>Oikopleuridae</taxon>
        <taxon>Oikopleura</taxon>
    </lineage>
</organism>
<comment type="similarity">
    <text evidence="3">Belongs to the argonaute family.</text>
</comment>
<evidence type="ECO:0000256" key="1">
    <source>
        <dbReference type="ARBA" id="ARBA00022845"/>
    </source>
</evidence>
<proteinExistence type="inferred from homology"/>
<dbReference type="InterPro" id="IPR036397">
    <property type="entry name" value="RNaseH_sf"/>
</dbReference>
<dbReference type="EMBL" id="OU015566">
    <property type="protein sequence ID" value="CAG5106210.1"/>
    <property type="molecule type" value="Genomic_DNA"/>
</dbReference>
<dbReference type="InterPro" id="IPR036085">
    <property type="entry name" value="PAZ_dom_sf"/>
</dbReference>
<dbReference type="InterPro" id="IPR032474">
    <property type="entry name" value="Argonaute_N"/>
</dbReference>
<dbReference type="Pfam" id="PF02171">
    <property type="entry name" value="Piwi"/>
    <property type="match status" value="1"/>
</dbReference>
<evidence type="ECO:0000313" key="8">
    <source>
        <dbReference type="Proteomes" id="UP001158576"/>
    </source>
</evidence>
<dbReference type="Gene3D" id="2.170.260.10">
    <property type="entry name" value="paz domain"/>
    <property type="match status" value="1"/>
</dbReference>
<dbReference type="Pfam" id="PF16486">
    <property type="entry name" value="ArgoN"/>
    <property type="match status" value="1"/>
</dbReference>
<dbReference type="PANTHER" id="PTHR22891">
    <property type="entry name" value="EUKARYOTIC TRANSLATION INITIATION FACTOR 2C"/>
    <property type="match status" value="1"/>
</dbReference>
<dbReference type="Pfam" id="PF02170">
    <property type="entry name" value="PAZ"/>
    <property type="match status" value="1"/>
</dbReference>
<dbReference type="Pfam" id="PF16487">
    <property type="entry name" value="ArgoMid"/>
    <property type="match status" value="1"/>
</dbReference>
<gene>
    <name evidence="7" type="ORF">OKIOD_LOCUS11505</name>
</gene>
<evidence type="ECO:0000313" key="7">
    <source>
        <dbReference type="EMBL" id="CAG5106210.1"/>
    </source>
</evidence>
<dbReference type="SMART" id="SM00950">
    <property type="entry name" value="Piwi"/>
    <property type="match status" value="1"/>
</dbReference>
<dbReference type="Gene3D" id="3.40.50.2300">
    <property type="match status" value="1"/>
</dbReference>
<evidence type="ECO:0000259" key="5">
    <source>
        <dbReference type="PROSITE" id="PS50821"/>
    </source>
</evidence>
<dbReference type="SUPFAM" id="SSF53098">
    <property type="entry name" value="Ribonuclease H-like"/>
    <property type="match status" value="1"/>
</dbReference>
<dbReference type="InterPro" id="IPR003165">
    <property type="entry name" value="Piwi"/>
</dbReference>
<feature type="compositionally biased region" description="Low complexity" evidence="4">
    <location>
        <begin position="26"/>
        <end position="49"/>
    </location>
</feature>
<evidence type="ECO:0000259" key="6">
    <source>
        <dbReference type="PROSITE" id="PS50822"/>
    </source>
</evidence>
<dbReference type="InterPro" id="IPR014811">
    <property type="entry name" value="ArgoL1"/>
</dbReference>
<evidence type="ECO:0000256" key="3">
    <source>
        <dbReference type="RuleBase" id="RU361178"/>
    </source>
</evidence>
<reference evidence="7 8" key="1">
    <citation type="submission" date="2021-04" db="EMBL/GenBank/DDBJ databases">
        <authorList>
            <person name="Bliznina A."/>
        </authorList>
    </citation>
    <scope>NUCLEOTIDE SEQUENCE [LARGE SCALE GENOMIC DNA]</scope>
</reference>
<name>A0ABN7SVI4_OIKDI</name>
<accession>A0ABN7SVI4</accession>
<keyword evidence="1" id="KW-0810">Translation regulation</keyword>
<feature type="domain" description="Piwi" evidence="6">
    <location>
        <begin position="575"/>
        <end position="875"/>
    </location>
</feature>
<keyword evidence="8" id="KW-1185">Reference proteome</keyword>
<dbReference type="SMART" id="SM00949">
    <property type="entry name" value="PAZ"/>
    <property type="match status" value="1"/>
</dbReference>
<feature type="region of interest" description="Disordered" evidence="4">
    <location>
        <begin position="14"/>
        <end position="53"/>
    </location>
</feature>
<dbReference type="SMART" id="SM01163">
    <property type="entry name" value="DUF1785"/>
    <property type="match status" value="1"/>
</dbReference>
<dbReference type="PROSITE" id="PS50821">
    <property type="entry name" value="PAZ"/>
    <property type="match status" value="1"/>
</dbReference>
<dbReference type="Pfam" id="PF08699">
    <property type="entry name" value="ArgoL1"/>
    <property type="match status" value="1"/>
</dbReference>
<feature type="domain" description="PAZ" evidence="5">
    <location>
        <begin position="299"/>
        <end position="413"/>
    </location>
</feature>
<evidence type="ECO:0000256" key="4">
    <source>
        <dbReference type="SAM" id="MobiDB-lite"/>
    </source>
</evidence>
<dbReference type="Gene3D" id="3.30.420.10">
    <property type="entry name" value="Ribonuclease H-like superfamily/Ribonuclease H"/>
    <property type="match status" value="1"/>
</dbReference>
<dbReference type="PROSITE" id="PS50822">
    <property type="entry name" value="PIWI"/>
    <property type="match status" value="1"/>
</dbReference>